<dbReference type="InterPro" id="IPR019395">
    <property type="entry name" value="Transmembrane_161A/B"/>
</dbReference>
<evidence type="ECO:0000256" key="1">
    <source>
        <dbReference type="ARBA" id="ARBA00004141"/>
    </source>
</evidence>
<dbReference type="PANTHER" id="PTHR13624:SF6">
    <property type="entry name" value="EMEI"/>
    <property type="match status" value="1"/>
</dbReference>
<name>A0ABR2MTP1_9ASPA</name>
<feature type="transmembrane region" description="Helical" evidence="7">
    <location>
        <begin position="172"/>
        <end position="195"/>
    </location>
</feature>
<feature type="transmembrane region" description="Helical" evidence="7">
    <location>
        <begin position="283"/>
        <end position="304"/>
    </location>
</feature>
<evidence type="ECO:0000256" key="3">
    <source>
        <dbReference type="ARBA" id="ARBA00022692"/>
    </source>
</evidence>
<keyword evidence="6" id="KW-0325">Glycoprotein</keyword>
<feature type="transmembrane region" description="Helical" evidence="7">
    <location>
        <begin position="207"/>
        <end position="226"/>
    </location>
</feature>
<gene>
    <name evidence="8" type="ORF">KSP40_PGU002964</name>
</gene>
<feature type="transmembrane region" description="Helical" evidence="7">
    <location>
        <begin position="146"/>
        <end position="166"/>
    </location>
</feature>
<evidence type="ECO:0000256" key="4">
    <source>
        <dbReference type="ARBA" id="ARBA00022989"/>
    </source>
</evidence>
<comment type="subcellular location">
    <subcellularLocation>
        <location evidence="1">Membrane</location>
        <topology evidence="1">Multi-pass membrane protein</topology>
    </subcellularLocation>
</comment>
<proteinExistence type="inferred from homology"/>
<evidence type="ECO:0000313" key="9">
    <source>
        <dbReference type="Proteomes" id="UP001412067"/>
    </source>
</evidence>
<reference evidence="8 9" key="1">
    <citation type="journal article" date="2022" name="Nat. Plants">
        <title>Genomes of leafy and leafless Platanthera orchids illuminate the evolution of mycoheterotrophy.</title>
        <authorList>
            <person name="Li M.H."/>
            <person name="Liu K.W."/>
            <person name="Li Z."/>
            <person name="Lu H.C."/>
            <person name="Ye Q.L."/>
            <person name="Zhang D."/>
            <person name="Wang J.Y."/>
            <person name="Li Y.F."/>
            <person name="Zhong Z.M."/>
            <person name="Liu X."/>
            <person name="Yu X."/>
            <person name="Liu D.K."/>
            <person name="Tu X.D."/>
            <person name="Liu B."/>
            <person name="Hao Y."/>
            <person name="Liao X.Y."/>
            <person name="Jiang Y.T."/>
            <person name="Sun W.H."/>
            <person name="Chen J."/>
            <person name="Chen Y.Q."/>
            <person name="Ai Y."/>
            <person name="Zhai J.W."/>
            <person name="Wu S.S."/>
            <person name="Zhou Z."/>
            <person name="Hsiao Y.Y."/>
            <person name="Wu W.L."/>
            <person name="Chen Y.Y."/>
            <person name="Lin Y.F."/>
            <person name="Hsu J.L."/>
            <person name="Li C.Y."/>
            <person name="Wang Z.W."/>
            <person name="Zhao X."/>
            <person name="Zhong W.Y."/>
            <person name="Ma X.K."/>
            <person name="Ma L."/>
            <person name="Huang J."/>
            <person name="Chen G.Z."/>
            <person name="Huang M.Z."/>
            <person name="Huang L."/>
            <person name="Peng D.H."/>
            <person name="Luo Y.B."/>
            <person name="Zou S.Q."/>
            <person name="Chen S.P."/>
            <person name="Lan S."/>
            <person name="Tsai W.C."/>
            <person name="Van de Peer Y."/>
            <person name="Liu Z.J."/>
        </authorList>
    </citation>
    <scope>NUCLEOTIDE SEQUENCE [LARGE SCALE GENOMIC DNA]</scope>
    <source>
        <strain evidence="8">Lor288</strain>
    </source>
</reference>
<feature type="transmembrane region" description="Helical" evidence="7">
    <location>
        <begin position="372"/>
        <end position="393"/>
    </location>
</feature>
<comment type="caution">
    <text evidence="8">The sequence shown here is derived from an EMBL/GenBank/DDBJ whole genome shotgun (WGS) entry which is preliminary data.</text>
</comment>
<organism evidence="8 9">
    <name type="scientific">Platanthera guangdongensis</name>
    <dbReference type="NCBI Taxonomy" id="2320717"/>
    <lineage>
        <taxon>Eukaryota</taxon>
        <taxon>Viridiplantae</taxon>
        <taxon>Streptophyta</taxon>
        <taxon>Embryophyta</taxon>
        <taxon>Tracheophyta</taxon>
        <taxon>Spermatophyta</taxon>
        <taxon>Magnoliopsida</taxon>
        <taxon>Liliopsida</taxon>
        <taxon>Asparagales</taxon>
        <taxon>Orchidaceae</taxon>
        <taxon>Orchidoideae</taxon>
        <taxon>Orchideae</taxon>
        <taxon>Orchidinae</taxon>
        <taxon>Platanthera</taxon>
    </lineage>
</organism>
<keyword evidence="3 7" id="KW-0812">Transmembrane</keyword>
<comment type="similarity">
    <text evidence="2">Belongs to the TMEM161 family.</text>
</comment>
<feature type="transmembrane region" description="Helical" evidence="7">
    <location>
        <begin position="238"/>
        <end position="262"/>
    </location>
</feature>
<feature type="transmembrane region" description="Helical" evidence="7">
    <location>
        <begin position="420"/>
        <end position="443"/>
    </location>
</feature>
<evidence type="ECO:0000256" key="2">
    <source>
        <dbReference type="ARBA" id="ARBA00009706"/>
    </source>
</evidence>
<accession>A0ABR2MTP1</accession>
<evidence type="ECO:0000313" key="8">
    <source>
        <dbReference type="EMBL" id="KAK8966308.1"/>
    </source>
</evidence>
<dbReference type="PANTHER" id="PTHR13624">
    <property type="entry name" value="RE42071P"/>
    <property type="match status" value="1"/>
</dbReference>
<evidence type="ECO:0000256" key="7">
    <source>
        <dbReference type="SAM" id="Phobius"/>
    </source>
</evidence>
<evidence type="ECO:0000256" key="6">
    <source>
        <dbReference type="ARBA" id="ARBA00023180"/>
    </source>
</evidence>
<keyword evidence="4 7" id="KW-1133">Transmembrane helix</keyword>
<keyword evidence="9" id="KW-1185">Reference proteome</keyword>
<feature type="transmembrane region" description="Helical" evidence="7">
    <location>
        <begin position="34"/>
        <end position="62"/>
    </location>
</feature>
<dbReference type="EMBL" id="JBBWWR010000005">
    <property type="protein sequence ID" value="KAK8966308.1"/>
    <property type="molecule type" value="Genomic_DNA"/>
</dbReference>
<sequence length="451" mass="49836">MKLRIDLIQCCELTRVHKHPADPAHFKASAQSGIYSAAAIMLSGIFLHASVSSATAFLAVFLNLPALILQGIHTYIHPDSLPSADGAQALLRRPGAVATSLPDPKRRHRSKDFTVSFDESKAQLFRLRLTESLIPSRHFFSSYRSAFISSFISLSNLSVCIFYPFANFSSHAAIPLAAVLISASHLLVSLLNLSLERSAARRLERRLSLLTAFISFFSTFFILSHLSPSVFDFRISAAVSPVAASIAGFLGGVLFIPAARAARSFWLGTDQLRWNLSVVSCGAFGRVLLFISIISSFFSPLFWFKPLGLAKHFEEWRLRALTAAAASQLLALRPNVQTYLNEAVLCWYQRLHSGRVPDLDYGRAKVFLHNHYVLLAVVQFSAPSLLVLLLAGLSQLKGNLFDGIPFAGGLMNCSDLVKEMALFIAWWTMLIRSILIMLFVSLYRCGFAFVS</sequence>
<evidence type="ECO:0000256" key="5">
    <source>
        <dbReference type="ARBA" id="ARBA00023136"/>
    </source>
</evidence>
<protein>
    <submittedName>
        <fullName evidence="8">Uncharacterized protein</fullName>
    </submittedName>
</protein>
<dbReference type="Proteomes" id="UP001412067">
    <property type="component" value="Unassembled WGS sequence"/>
</dbReference>
<keyword evidence="5 7" id="KW-0472">Membrane</keyword>